<dbReference type="Pfam" id="PF00672">
    <property type="entry name" value="HAMP"/>
    <property type="match status" value="1"/>
</dbReference>
<dbReference type="OrthoDB" id="766410at2"/>
<reference evidence="4" key="2">
    <citation type="submission" date="2019-06" db="EMBL/GenBank/DDBJ databases">
        <title>Co-occurence of chitin degradation, pigmentation and bioactivity in marine Pseudoalteromonas.</title>
        <authorList>
            <person name="Sonnenschein E.C."/>
            <person name="Bech P.K."/>
        </authorList>
    </citation>
    <scope>NUCLEOTIDE SEQUENCE [LARGE SCALE GENOMIC DNA]</scope>
    <source>
        <strain evidence="4">S1189</strain>
    </source>
</reference>
<feature type="transmembrane region" description="Helical" evidence="1">
    <location>
        <begin position="27"/>
        <end position="47"/>
    </location>
</feature>
<name>A0A5S3YLX4_9GAMM</name>
<evidence type="ECO:0000313" key="4">
    <source>
        <dbReference type="Proteomes" id="UP000307362"/>
    </source>
</evidence>
<dbReference type="PROSITE" id="PS50885">
    <property type="entry name" value="HAMP"/>
    <property type="match status" value="1"/>
</dbReference>
<organism evidence="3 4">
    <name type="scientific">Pseudoalteromonas phenolica</name>
    <dbReference type="NCBI Taxonomy" id="161398"/>
    <lineage>
        <taxon>Bacteria</taxon>
        <taxon>Pseudomonadati</taxon>
        <taxon>Pseudomonadota</taxon>
        <taxon>Gammaproteobacteria</taxon>
        <taxon>Alteromonadales</taxon>
        <taxon>Pseudoalteromonadaceae</taxon>
        <taxon>Pseudoalteromonas</taxon>
    </lineage>
</organism>
<gene>
    <name evidence="3" type="ORF">CWB73_21950</name>
</gene>
<dbReference type="RefSeq" id="WP_138569382.1">
    <property type="nucleotide sequence ID" value="NZ_PNCM01000391.1"/>
</dbReference>
<dbReference type="CDD" id="cd06225">
    <property type="entry name" value="HAMP"/>
    <property type="match status" value="1"/>
</dbReference>
<dbReference type="Proteomes" id="UP000307362">
    <property type="component" value="Unassembled WGS sequence"/>
</dbReference>
<keyword evidence="1" id="KW-0472">Membrane</keyword>
<dbReference type="SUPFAM" id="SSF158472">
    <property type="entry name" value="HAMP domain-like"/>
    <property type="match status" value="1"/>
</dbReference>
<evidence type="ECO:0000313" key="3">
    <source>
        <dbReference type="EMBL" id="TMP75296.1"/>
    </source>
</evidence>
<dbReference type="InterPro" id="IPR003660">
    <property type="entry name" value="HAMP_dom"/>
</dbReference>
<dbReference type="PANTHER" id="PTHR32089:SF112">
    <property type="entry name" value="LYSOZYME-LIKE PROTEIN-RELATED"/>
    <property type="match status" value="1"/>
</dbReference>
<keyword evidence="1" id="KW-1133">Transmembrane helix</keyword>
<sequence>EKSDAVVSEVVEQAKAEIKENVDKTQMLAIGVFVVAGIIVMTLVLSTSRSIIQPVERVYQTIERIRRENNLSLQIEQSGNDEITIMTRDFNSLISDFRDLIADVNGELATINEATDHLTETTAQ</sequence>
<dbReference type="Gene3D" id="6.10.340.10">
    <property type="match status" value="1"/>
</dbReference>
<dbReference type="AlphaFoldDB" id="A0A5S3YLX4"/>
<keyword evidence="1" id="KW-0812">Transmembrane</keyword>
<evidence type="ECO:0000259" key="2">
    <source>
        <dbReference type="PROSITE" id="PS50885"/>
    </source>
</evidence>
<feature type="non-terminal residue" evidence="3">
    <location>
        <position position="1"/>
    </location>
</feature>
<feature type="non-terminal residue" evidence="3">
    <location>
        <position position="124"/>
    </location>
</feature>
<dbReference type="GO" id="GO:0016020">
    <property type="term" value="C:membrane"/>
    <property type="evidence" value="ECO:0007669"/>
    <property type="project" value="InterPro"/>
</dbReference>
<comment type="caution">
    <text evidence="3">The sequence shown here is derived from an EMBL/GenBank/DDBJ whole genome shotgun (WGS) entry which is preliminary data.</text>
</comment>
<evidence type="ECO:0000256" key="1">
    <source>
        <dbReference type="SAM" id="Phobius"/>
    </source>
</evidence>
<proteinExistence type="predicted"/>
<dbReference type="EMBL" id="PNCM01000391">
    <property type="protein sequence ID" value="TMP75296.1"/>
    <property type="molecule type" value="Genomic_DNA"/>
</dbReference>
<reference evidence="3 4" key="1">
    <citation type="submission" date="2017-12" db="EMBL/GenBank/DDBJ databases">
        <authorList>
            <person name="Paulsen S."/>
            <person name="Gram L.K."/>
        </authorList>
    </citation>
    <scope>NUCLEOTIDE SEQUENCE [LARGE SCALE GENOMIC DNA]</scope>
    <source>
        <strain evidence="3 4">S1189</strain>
    </source>
</reference>
<protein>
    <submittedName>
        <fullName evidence="3">Methyl-accepting chemotaxis protein</fullName>
    </submittedName>
</protein>
<accession>A0A5S3YLX4</accession>
<dbReference type="PANTHER" id="PTHR32089">
    <property type="entry name" value="METHYL-ACCEPTING CHEMOTAXIS PROTEIN MCPB"/>
    <property type="match status" value="1"/>
</dbReference>
<dbReference type="GO" id="GO:0007165">
    <property type="term" value="P:signal transduction"/>
    <property type="evidence" value="ECO:0007669"/>
    <property type="project" value="InterPro"/>
</dbReference>
<feature type="domain" description="HAMP" evidence="2">
    <location>
        <begin position="49"/>
        <end position="102"/>
    </location>
</feature>
<dbReference type="SMART" id="SM00304">
    <property type="entry name" value="HAMP"/>
    <property type="match status" value="1"/>
</dbReference>